<evidence type="ECO:0000313" key="2">
    <source>
        <dbReference type="EMBL" id="NOH73446.1"/>
    </source>
</evidence>
<dbReference type="EMBL" id="VTXC01000109">
    <property type="protein sequence ID" value="NOH73446.1"/>
    <property type="molecule type" value="Genomic_DNA"/>
</dbReference>
<comment type="caution">
    <text evidence="3">The sequence shown here is derived from an EMBL/GenBank/DDBJ whole genome shotgun (WGS) entry which is preliminary data.</text>
</comment>
<dbReference type="SUPFAM" id="SSF54427">
    <property type="entry name" value="NTF2-like"/>
    <property type="match status" value="1"/>
</dbReference>
<keyword evidence="4" id="KW-1185">Reference proteome</keyword>
<dbReference type="InterPro" id="IPR032710">
    <property type="entry name" value="NTF2-like_dom_sf"/>
</dbReference>
<dbReference type="Proteomes" id="UP000565719">
    <property type="component" value="Unassembled WGS sequence"/>
</dbReference>
<protein>
    <submittedName>
        <fullName evidence="3">Nuclear transport factor 2 family protein</fullName>
    </submittedName>
</protein>
<dbReference type="RefSeq" id="WP_125322138.1">
    <property type="nucleotide sequence ID" value="NZ_AP024890.1"/>
</dbReference>
<evidence type="ECO:0000313" key="5">
    <source>
        <dbReference type="Proteomes" id="UP000565719"/>
    </source>
</evidence>
<accession>A0A3R9DZ56</accession>
<gene>
    <name evidence="3" type="ORF">EJA03_12810</name>
    <name evidence="2" type="ORF">F0225_19230</name>
</gene>
<sequence>MKSSTQNLCNAGSQAWKMAFNHQDAKGCAEQYTPSAIMVAKPFGTFEGREQIQDFWQNIIDQGFSDVVYSDIEWQQVDDNSFVLSSKWTMNKAFGAVHKEVWTICEDGVARLSFDEFEVLGER</sequence>
<evidence type="ECO:0000313" key="4">
    <source>
        <dbReference type="Proteomes" id="UP000269041"/>
    </source>
</evidence>
<dbReference type="Proteomes" id="UP000269041">
    <property type="component" value="Unassembled WGS sequence"/>
</dbReference>
<organism evidence="3 4">
    <name type="scientific">Vibrio pectenicida</name>
    <dbReference type="NCBI Taxonomy" id="62763"/>
    <lineage>
        <taxon>Bacteria</taxon>
        <taxon>Pseudomonadati</taxon>
        <taxon>Pseudomonadota</taxon>
        <taxon>Gammaproteobacteria</taxon>
        <taxon>Vibrionales</taxon>
        <taxon>Vibrionaceae</taxon>
        <taxon>Vibrio</taxon>
    </lineage>
</organism>
<reference evidence="3 4" key="1">
    <citation type="submission" date="2018-12" db="EMBL/GenBank/DDBJ databases">
        <title>Genomic taxonomy of the Vibrionaceae family.</title>
        <authorList>
            <person name="Gomez-Gil B."/>
            <person name="Enciso-Ibarra K."/>
        </authorList>
    </citation>
    <scope>NUCLEOTIDE SEQUENCE [LARGE SCALE GENOMIC DNA]</scope>
    <source>
        <strain evidence="3 4">CAIM 594</strain>
    </source>
</reference>
<dbReference type="EMBL" id="RSFA01000058">
    <property type="protein sequence ID" value="RSD30630.1"/>
    <property type="molecule type" value="Genomic_DNA"/>
</dbReference>
<dbReference type="OrthoDB" id="1157330at2"/>
<evidence type="ECO:0000259" key="1">
    <source>
        <dbReference type="Pfam" id="PF12680"/>
    </source>
</evidence>
<dbReference type="InterPro" id="IPR037401">
    <property type="entry name" value="SnoaL-like"/>
</dbReference>
<dbReference type="Pfam" id="PF12680">
    <property type="entry name" value="SnoaL_2"/>
    <property type="match status" value="1"/>
</dbReference>
<reference evidence="2 5" key="2">
    <citation type="submission" date="2019-09" db="EMBL/GenBank/DDBJ databases">
        <title>Draft genome sequencing and comparative genomics of hatchery-associated Vibrios.</title>
        <authorList>
            <person name="Kehlet-Delgado H."/>
            <person name="Mueller R.S."/>
        </authorList>
    </citation>
    <scope>NUCLEOTIDE SEQUENCE [LARGE SCALE GENOMIC DNA]</scope>
    <source>
        <strain evidence="2 5">99-46-Y</strain>
    </source>
</reference>
<dbReference type="Gene3D" id="3.10.450.50">
    <property type="match status" value="1"/>
</dbReference>
<evidence type="ECO:0000313" key="3">
    <source>
        <dbReference type="EMBL" id="RSD30630.1"/>
    </source>
</evidence>
<dbReference type="AlphaFoldDB" id="A0A3R9DZ56"/>
<proteinExistence type="predicted"/>
<name>A0A3R9DZ56_9VIBR</name>
<feature type="domain" description="SnoaL-like" evidence="1">
    <location>
        <begin position="19"/>
        <end position="98"/>
    </location>
</feature>